<keyword evidence="2" id="KW-1185">Reference proteome</keyword>
<dbReference type="Proteomes" id="UP000306628">
    <property type="component" value="Unassembled WGS sequence"/>
</dbReference>
<organism evidence="1 2">
    <name type="scientific">Nonomuraea zeae</name>
    <dbReference type="NCBI Taxonomy" id="1642303"/>
    <lineage>
        <taxon>Bacteria</taxon>
        <taxon>Bacillati</taxon>
        <taxon>Actinomycetota</taxon>
        <taxon>Actinomycetes</taxon>
        <taxon>Streptosporangiales</taxon>
        <taxon>Streptosporangiaceae</taxon>
        <taxon>Nonomuraea</taxon>
    </lineage>
</organism>
<sequence>MTAIRIAVTRSSRCYAAGWRTVTTRLVVTDSTAEFPTSLMVYVCSPAVAAAVRRGSSRYISWSSITGSSRTRLPVALKIAFTAED</sequence>
<proteinExistence type="predicted"/>
<dbReference type="AlphaFoldDB" id="A0A5S4GM16"/>
<protein>
    <submittedName>
        <fullName evidence="1">Uncharacterized protein</fullName>
    </submittedName>
</protein>
<dbReference type="EMBL" id="VCKX01000050">
    <property type="protein sequence ID" value="TMR33957.1"/>
    <property type="molecule type" value="Genomic_DNA"/>
</dbReference>
<accession>A0A5S4GM16</accession>
<evidence type="ECO:0000313" key="2">
    <source>
        <dbReference type="Proteomes" id="UP000306628"/>
    </source>
</evidence>
<gene>
    <name evidence="1" type="ORF">ETD85_18210</name>
</gene>
<reference evidence="1 2" key="1">
    <citation type="submission" date="2019-05" db="EMBL/GenBank/DDBJ databases">
        <title>Draft genome sequence of Nonomuraea zeae DSM 100528.</title>
        <authorList>
            <person name="Saricaoglu S."/>
            <person name="Isik K."/>
        </authorList>
    </citation>
    <scope>NUCLEOTIDE SEQUENCE [LARGE SCALE GENOMIC DNA]</scope>
    <source>
        <strain evidence="1 2">DSM 100528</strain>
    </source>
</reference>
<evidence type="ECO:0000313" key="1">
    <source>
        <dbReference type="EMBL" id="TMR33957.1"/>
    </source>
</evidence>
<name>A0A5S4GM16_9ACTN</name>
<comment type="caution">
    <text evidence="1">The sequence shown here is derived from an EMBL/GenBank/DDBJ whole genome shotgun (WGS) entry which is preliminary data.</text>
</comment>
<dbReference type="RefSeq" id="WP_138690918.1">
    <property type="nucleotide sequence ID" value="NZ_JBHSAZ010000046.1"/>
</dbReference>